<evidence type="ECO:0000259" key="1">
    <source>
        <dbReference type="PROSITE" id="PS51332"/>
    </source>
</evidence>
<dbReference type="EMBL" id="LAZR01030671">
    <property type="protein sequence ID" value="KKL55902.1"/>
    <property type="molecule type" value="Genomic_DNA"/>
</dbReference>
<evidence type="ECO:0000313" key="2">
    <source>
        <dbReference type="EMBL" id="KKL55902.1"/>
    </source>
</evidence>
<dbReference type="CDD" id="cd02065">
    <property type="entry name" value="B12-binding_like"/>
    <property type="match status" value="1"/>
</dbReference>
<accession>A0A0F9FXP1</accession>
<reference evidence="2" key="1">
    <citation type="journal article" date="2015" name="Nature">
        <title>Complex archaea that bridge the gap between prokaryotes and eukaryotes.</title>
        <authorList>
            <person name="Spang A."/>
            <person name="Saw J.H."/>
            <person name="Jorgensen S.L."/>
            <person name="Zaremba-Niedzwiedzka K."/>
            <person name="Martijn J."/>
            <person name="Lind A.E."/>
            <person name="van Eijk R."/>
            <person name="Schleper C."/>
            <person name="Guy L."/>
            <person name="Ettema T.J."/>
        </authorList>
    </citation>
    <scope>NUCLEOTIDE SEQUENCE</scope>
</reference>
<dbReference type="InterPro" id="IPR036724">
    <property type="entry name" value="Cobalamin-bd_sf"/>
</dbReference>
<dbReference type="PROSITE" id="PS51332">
    <property type="entry name" value="B12_BINDING"/>
    <property type="match status" value="1"/>
</dbReference>
<dbReference type="Pfam" id="PF02310">
    <property type="entry name" value="B12-binding"/>
    <property type="match status" value="1"/>
</dbReference>
<protein>
    <recommendedName>
        <fullName evidence="1">B12-binding domain-containing protein</fullName>
    </recommendedName>
</protein>
<dbReference type="GO" id="GO:0031419">
    <property type="term" value="F:cobalamin binding"/>
    <property type="evidence" value="ECO:0007669"/>
    <property type="project" value="InterPro"/>
</dbReference>
<gene>
    <name evidence="2" type="ORF">LCGC14_2250760</name>
</gene>
<dbReference type="InterPro" id="IPR006158">
    <property type="entry name" value="Cobalamin-bd"/>
</dbReference>
<dbReference type="Gene3D" id="3.40.50.280">
    <property type="entry name" value="Cobalamin-binding domain"/>
    <property type="match status" value="1"/>
</dbReference>
<dbReference type="AlphaFoldDB" id="A0A0F9FXP1"/>
<dbReference type="SUPFAM" id="SSF52242">
    <property type="entry name" value="Cobalamin (vitamin B12)-binding domain"/>
    <property type="match status" value="1"/>
</dbReference>
<feature type="domain" description="B12-binding" evidence="1">
    <location>
        <begin position="179"/>
        <end position="308"/>
    </location>
</feature>
<name>A0A0F9FXP1_9ZZZZ</name>
<dbReference type="GO" id="GO:0046872">
    <property type="term" value="F:metal ion binding"/>
    <property type="evidence" value="ECO:0007669"/>
    <property type="project" value="InterPro"/>
</dbReference>
<organism evidence="2">
    <name type="scientific">marine sediment metagenome</name>
    <dbReference type="NCBI Taxonomy" id="412755"/>
    <lineage>
        <taxon>unclassified sequences</taxon>
        <taxon>metagenomes</taxon>
        <taxon>ecological metagenomes</taxon>
    </lineage>
</organism>
<sequence length="315" mass="34996">MIYGDTISFGSDFNKNRAIVAEYLLWDIMSQLECPTGNAVLPLPVTEALRIPSPDEIVEAQCFGRQIEETARRLWPHIDFTSAYDFSAKVYSAGKSVFDNALDGLKEAKVDICDPVQILYVLKMLGPSVFEEMFGADKADEDSPRERQPVVATDVYTLSQGIINQYRHIFDNPRSRSILKGRKLLIASTDVHAHAIMIIHELLSRAGTKIINLGAEINPYQIARAASSGSVEAILISTHNGMALEYAKRLKAELDRQKVDVPVVMGGILNQKVGDAALPIDVTANLKELGFHPSPKLEGRFRKLLEQDMMSLNRK</sequence>
<proteinExistence type="predicted"/>
<comment type="caution">
    <text evidence="2">The sequence shown here is derived from an EMBL/GenBank/DDBJ whole genome shotgun (WGS) entry which is preliminary data.</text>
</comment>